<sequence>MQTAPRLAIDYGTACTRAVLAWPGRPWHPLVIEGTVEPSSAVHVARDGTITAGAGAWRLAADDPDGFVGAPLAEGTGTVRVRGRTVPIADLVAATLRLVAGEAIRIAGVLPADVRMSVPAGWDPARRTWLRQTAHQAGLGRPQLIEAPLAALLSTKADPPPASGPPASGSPLSGTTFALVCDVGATAEVSVVRADPQGAEVLATVSAPDAGGRAIDDRLVAMLLNTSAPDQTAGAGSGVEAVLRAASPATVAVLRTGKEAVSLQPAVTVPLPARGAAVVLSATLVEQAAEPVLRRLTELAAEALRAARLGAVDLAAVYAVGATAAMPAVSRVLERQLNVPVRTAAMPAAAVVLGVAEAAGAAAPVSEPAPKVPKLTALRALGLVAPGLASVGLFSHFVFTARGATASSWAELALAGVLGLVLCLAAGPWIGAALARDAGARGRWDAAGQISAGLLTADAFGVTVAALYAVAAGLYLVAPFGEPLQWSLLPVLPAALLAAAVAVLIRRRLSPPVIVEFPLVATLILSAGSVLFAVTAGETGAGPWVEMASRAGGALIGVGVAFLLFRIRVLQALAAVVLGVFGFFIADPRALGVFGVGVGIAVAVWWGQRLLALVRT</sequence>
<keyword evidence="2" id="KW-0067">ATP-binding</keyword>
<dbReference type="Proteomes" id="UP001240150">
    <property type="component" value="Chromosome"/>
</dbReference>
<dbReference type="Gene3D" id="3.90.640.10">
    <property type="entry name" value="Actin, Chain A, domain 4"/>
    <property type="match status" value="1"/>
</dbReference>
<reference evidence="5 6" key="1">
    <citation type="submission" date="2023-06" db="EMBL/GenBank/DDBJ databases">
        <authorList>
            <person name="Yushchuk O."/>
            <person name="Binda E."/>
            <person name="Ruckert-Reed C."/>
            <person name="Fedorenko V."/>
            <person name="Kalinowski J."/>
            <person name="Marinelli F."/>
        </authorList>
    </citation>
    <scope>NUCLEOTIDE SEQUENCE [LARGE SCALE GENOMIC DNA]</scope>
    <source>
        <strain evidence="5 6">NRRL 3884</strain>
    </source>
</reference>
<keyword evidence="1" id="KW-0547">Nucleotide-binding</keyword>
<keyword evidence="6" id="KW-1185">Reference proteome</keyword>
<name>A0ABY8WPZ4_9ACTN</name>
<gene>
    <name evidence="5" type="ORF">ACTOB_003190</name>
</gene>
<evidence type="ECO:0000256" key="2">
    <source>
        <dbReference type="ARBA" id="ARBA00022840"/>
    </source>
</evidence>
<dbReference type="Gene3D" id="3.30.420.40">
    <property type="match status" value="2"/>
</dbReference>
<feature type="transmembrane region" description="Helical" evidence="4">
    <location>
        <begin position="344"/>
        <end position="365"/>
    </location>
</feature>
<protein>
    <submittedName>
        <fullName evidence="5">Hsp70 family protein</fullName>
    </submittedName>
</protein>
<feature type="transmembrane region" description="Helical" evidence="4">
    <location>
        <begin position="455"/>
        <end position="478"/>
    </location>
</feature>
<feature type="transmembrane region" description="Helical" evidence="4">
    <location>
        <begin position="592"/>
        <end position="614"/>
    </location>
</feature>
<evidence type="ECO:0000256" key="1">
    <source>
        <dbReference type="ARBA" id="ARBA00022741"/>
    </source>
</evidence>
<dbReference type="InterPro" id="IPR043129">
    <property type="entry name" value="ATPase_NBD"/>
</dbReference>
<dbReference type="PANTHER" id="PTHR42749:SF1">
    <property type="entry name" value="CELL SHAPE-DETERMINING PROTEIN MREB"/>
    <property type="match status" value="1"/>
</dbReference>
<evidence type="ECO:0000313" key="5">
    <source>
        <dbReference type="EMBL" id="WIM99532.1"/>
    </source>
</evidence>
<keyword evidence="4" id="KW-0812">Transmembrane</keyword>
<dbReference type="Pfam" id="PF00012">
    <property type="entry name" value="HSP70"/>
    <property type="match status" value="1"/>
</dbReference>
<feature type="transmembrane region" description="Helical" evidence="4">
    <location>
        <begin position="484"/>
        <end position="505"/>
    </location>
</feature>
<dbReference type="PANTHER" id="PTHR42749">
    <property type="entry name" value="CELL SHAPE-DETERMINING PROTEIN MREB"/>
    <property type="match status" value="1"/>
</dbReference>
<organism evidence="5 6">
    <name type="scientific">Actinoplanes oblitus</name>
    <dbReference type="NCBI Taxonomy" id="3040509"/>
    <lineage>
        <taxon>Bacteria</taxon>
        <taxon>Bacillati</taxon>
        <taxon>Actinomycetota</taxon>
        <taxon>Actinomycetes</taxon>
        <taxon>Micromonosporales</taxon>
        <taxon>Micromonosporaceae</taxon>
        <taxon>Actinoplanes</taxon>
    </lineage>
</organism>
<dbReference type="InterPro" id="IPR013126">
    <property type="entry name" value="Hsp_70_fam"/>
</dbReference>
<keyword evidence="4" id="KW-0472">Membrane</keyword>
<evidence type="ECO:0000256" key="4">
    <source>
        <dbReference type="SAM" id="Phobius"/>
    </source>
</evidence>
<feature type="transmembrane region" description="Helical" evidence="4">
    <location>
        <begin position="412"/>
        <end position="434"/>
    </location>
</feature>
<keyword evidence="4" id="KW-1133">Transmembrane helix</keyword>
<dbReference type="RefSeq" id="WP_284920970.1">
    <property type="nucleotide sequence ID" value="NZ_CP126980.1"/>
</dbReference>
<proteinExistence type="predicted"/>
<accession>A0ABY8WPZ4</accession>
<feature type="transmembrane region" description="Helical" evidence="4">
    <location>
        <begin position="377"/>
        <end position="400"/>
    </location>
</feature>
<dbReference type="SUPFAM" id="SSF53067">
    <property type="entry name" value="Actin-like ATPase domain"/>
    <property type="match status" value="2"/>
</dbReference>
<evidence type="ECO:0000256" key="3">
    <source>
        <dbReference type="ARBA" id="ARBA00023186"/>
    </source>
</evidence>
<feature type="transmembrane region" description="Helical" evidence="4">
    <location>
        <begin position="517"/>
        <end position="535"/>
    </location>
</feature>
<feature type="transmembrane region" description="Helical" evidence="4">
    <location>
        <begin position="547"/>
        <end position="564"/>
    </location>
</feature>
<feature type="transmembrane region" description="Helical" evidence="4">
    <location>
        <begin position="569"/>
        <end position="586"/>
    </location>
</feature>
<dbReference type="EMBL" id="CP126980">
    <property type="protein sequence ID" value="WIM99532.1"/>
    <property type="molecule type" value="Genomic_DNA"/>
</dbReference>
<evidence type="ECO:0000313" key="6">
    <source>
        <dbReference type="Proteomes" id="UP001240150"/>
    </source>
</evidence>
<keyword evidence="3" id="KW-0143">Chaperone</keyword>